<keyword evidence="4" id="KW-0547">Nucleotide-binding</keyword>
<dbReference type="CDD" id="cd16936">
    <property type="entry name" value="HATPase_RsbW-like"/>
    <property type="match status" value="1"/>
</dbReference>
<sequence length="132" mass="14310">MHGKNRSRERSSIRPPQTGDEARELTRELLRAQRPGADEADVGAVLLGVSELVTNAVRHAGGVTDFRLEAGREGIAVEVSDASDRRPRMLEADPCAPGGFGWLLVRELASELTVTVRPGRGKTVRAVFPVRT</sequence>
<keyword evidence="4" id="KW-0067">ATP-binding</keyword>
<dbReference type="PANTHER" id="PTHR35526:SF3">
    <property type="entry name" value="ANTI-SIGMA-F FACTOR RSBW"/>
    <property type="match status" value="1"/>
</dbReference>
<dbReference type="EMBL" id="BAAATJ010000013">
    <property type="protein sequence ID" value="GAA2401554.1"/>
    <property type="molecule type" value="Genomic_DNA"/>
</dbReference>
<dbReference type="RefSeq" id="WP_344631557.1">
    <property type="nucleotide sequence ID" value="NZ_BAAATJ010000013.1"/>
</dbReference>
<evidence type="ECO:0000259" key="3">
    <source>
        <dbReference type="Pfam" id="PF13581"/>
    </source>
</evidence>
<keyword evidence="1" id="KW-0808">Transferase</keyword>
<comment type="caution">
    <text evidence="4">The sequence shown here is derived from an EMBL/GenBank/DDBJ whole genome shotgun (WGS) entry which is preliminary data.</text>
</comment>
<proteinExistence type="predicted"/>
<keyword evidence="5" id="KW-1185">Reference proteome</keyword>
<keyword evidence="1" id="KW-0418">Kinase</keyword>
<gene>
    <name evidence="4" type="ORF">GCM10010420_30520</name>
</gene>
<dbReference type="PANTHER" id="PTHR35526">
    <property type="entry name" value="ANTI-SIGMA-F FACTOR RSBW-RELATED"/>
    <property type="match status" value="1"/>
</dbReference>
<evidence type="ECO:0000313" key="5">
    <source>
        <dbReference type="Proteomes" id="UP001500058"/>
    </source>
</evidence>
<accession>A0ABN3IDB0</accession>
<evidence type="ECO:0000256" key="1">
    <source>
        <dbReference type="ARBA" id="ARBA00022527"/>
    </source>
</evidence>
<dbReference type="InterPro" id="IPR050267">
    <property type="entry name" value="Anti-sigma-factor_SerPK"/>
</dbReference>
<feature type="compositionally biased region" description="Basic and acidic residues" evidence="2">
    <location>
        <begin position="20"/>
        <end position="31"/>
    </location>
</feature>
<name>A0ABN3IDB0_9ACTN</name>
<evidence type="ECO:0000256" key="2">
    <source>
        <dbReference type="SAM" id="MobiDB-lite"/>
    </source>
</evidence>
<dbReference type="InterPro" id="IPR036890">
    <property type="entry name" value="HATPase_C_sf"/>
</dbReference>
<feature type="region of interest" description="Disordered" evidence="2">
    <location>
        <begin position="1"/>
        <end position="34"/>
    </location>
</feature>
<dbReference type="Pfam" id="PF13581">
    <property type="entry name" value="HATPase_c_2"/>
    <property type="match status" value="1"/>
</dbReference>
<dbReference type="Proteomes" id="UP001500058">
    <property type="component" value="Unassembled WGS sequence"/>
</dbReference>
<organism evidence="4 5">
    <name type="scientific">Streptomyces glaucosporus</name>
    <dbReference type="NCBI Taxonomy" id="284044"/>
    <lineage>
        <taxon>Bacteria</taxon>
        <taxon>Bacillati</taxon>
        <taxon>Actinomycetota</taxon>
        <taxon>Actinomycetes</taxon>
        <taxon>Kitasatosporales</taxon>
        <taxon>Streptomycetaceae</taxon>
        <taxon>Streptomyces</taxon>
    </lineage>
</organism>
<reference evidence="4 5" key="1">
    <citation type="journal article" date="2019" name="Int. J. Syst. Evol. Microbiol.">
        <title>The Global Catalogue of Microorganisms (GCM) 10K type strain sequencing project: providing services to taxonomists for standard genome sequencing and annotation.</title>
        <authorList>
            <consortium name="The Broad Institute Genomics Platform"/>
            <consortium name="The Broad Institute Genome Sequencing Center for Infectious Disease"/>
            <person name="Wu L."/>
            <person name="Ma J."/>
        </authorList>
    </citation>
    <scope>NUCLEOTIDE SEQUENCE [LARGE SCALE GENOMIC DNA]</scope>
    <source>
        <strain evidence="4 5">JCM 6921</strain>
    </source>
</reference>
<dbReference type="Gene3D" id="3.30.565.10">
    <property type="entry name" value="Histidine kinase-like ATPase, C-terminal domain"/>
    <property type="match status" value="1"/>
</dbReference>
<evidence type="ECO:0000313" key="4">
    <source>
        <dbReference type="EMBL" id="GAA2401554.1"/>
    </source>
</evidence>
<keyword evidence="1" id="KW-0723">Serine/threonine-protein kinase</keyword>
<feature type="compositionally biased region" description="Basic and acidic residues" evidence="2">
    <location>
        <begin position="1"/>
        <end position="12"/>
    </location>
</feature>
<feature type="domain" description="Histidine kinase/HSP90-like ATPase" evidence="3">
    <location>
        <begin position="21"/>
        <end position="127"/>
    </location>
</feature>
<dbReference type="InterPro" id="IPR003594">
    <property type="entry name" value="HATPase_dom"/>
</dbReference>
<dbReference type="SUPFAM" id="SSF55874">
    <property type="entry name" value="ATPase domain of HSP90 chaperone/DNA topoisomerase II/histidine kinase"/>
    <property type="match status" value="1"/>
</dbReference>
<dbReference type="GO" id="GO:0005524">
    <property type="term" value="F:ATP binding"/>
    <property type="evidence" value="ECO:0007669"/>
    <property type="project" value="UniProtKB-KW"/>
</dbReference>
<protein>
    <submittedName>
        <fullName evidence="4">ATP-binding protein</fullName>
    </submittedName>
</protein>